<dbReference type="InterPro" id="IPR018376">
    <property type="entry name" value="Enoyl-CoA_hyd/isom_CS"/>
</dbReference>
<keyword evidence="8" id="KW-0520">NAD</keyword>
<feature type="domain" description="3-hydroxyacyl-CoA dehydrogenase NAD binding" evidence="17">
    <location>
        <begin position="297"/>
        <end position="474"/>
    </location>
</feature>
<evidence type="ECO:0000256" key="12">
    <source>
        <dbReference type="ARBA" id="ARBA00023239"/>
    </source>
</evidence>
<accession>A0A1H2W568</accession>
<dbReference type="InterPro" id="IPR006108">
    <property type="entry name" value="3HC_DH_C"/>
</dbReference>
<dbReference type="SUPFAM" id="SSF52096">
    <property type="entry name" value="ClpP/crotonase"/>
    <property type="match status" value="1"/>
</dbReference>
<keyword evidence="12" id="KW-0456">Lyase</keyword>
<dbReference type="STRING" id="356660.SAMN05444336_102268"/>
<name>A0A1H2W568_9RHOB</name>
<comment type="subcellular location">
    <subcellularLocation>
        <location evidence="1">Peroxisome</location>
    </subcellularLocation>
</comment>
<evidence type="ECO:0000313" key="19">
    <source>
        <dbReference type="Proteomes" id="UP000199118"/>
    </source>
</evidence>
<dbReference type="UniPathway" id="UPA00659"/>
<dbReference type="PROSITE" id="PS00166">
    <property type="entry name" value="ENOYL_COA_HYDRATASE"/>
    <property type="match status" value="1"/>
</dbReference>
<evidence type="ECO:0000256" key="10">
    <source>
        <dbReference type="ARBA" id="ARBA00023140"/>
    </source>
</evidence>
<proteinExistence type="inferred from homology"/>
<dbReference type="GO" id="GO:0003857">
    <property type="term" value="F:(3S)-3-hydroxyacyl-CoA dehydrogenase (NAD+) activity"/>
    <property type="evidence" value="ECO:0007669"/>
    <property type="project" value="UniProtKB-EC"/>
</dbReference>
<dbReference type="InterPro" id="IPR001753">
    <property type="entry name" value="Enoyl-CoA_hydra/iso"/>
</dbReference>
<evidence type="ECO:0000256" key="11">
    <source>
        <dbReference type="ARBA" id="ARBA00023235"/>
    </source>
</evidence>
<evidence type="ECO:0000256" key="13">
    <source>
        <dbReference type="ARBA" id="ARBA00023268"/>
    </source>
</evidence>
<dbReference type="OrthoDB" id="9771883at2"/>
<evidence type="ECO:0000256" key="14">
    <source>
        <dbReference type="ARBA" id="ARBA00049556"/>
    </source>
</evidence>
<keyword evidence="6" id="KW-0442">Lipid degradation</keyword>
<evidence type="ECO:0000259" key="17">
    <source>
        <dbReference type="Pfam" id="PF02737"/>
    </source>
</evidence>
<keyword evidence="11" id="KW-0413">Isomerase</keyword>
<evidence type="ECO:0000256" key="3">
    <source>
        <dbReference type="ARBA" id="ARBA00008750"/>
    </source>
</evidence>
<dbReference type="Pfam" id="PF02737">
    <property type="entry name" value="3HCDH_N"/>
    <property type="match status" value="1"/>
</dbReference>
<dbReference type="GO" id="GO:0070403">
    <property type="term" value="F:NAD+ binding"/>
    <property type="evidence" value="ECO:0007669"/>
    <property type="project" value="InterPro"/>
</dbReference>
<dbReference type="Gene3D" id="1.10.1040.50">
    <property type="match status" value="1"/>
</dbReference>
<dbReference type="PANTHER" id="PTHR23309:SF49">
    <property type="entry name" value="PEROXISOMAL BIFUNCTIONAL ENZYME"/>
    <property type="match status" value="1"/>
</dbReference>
<evidence type="ECO:0000256" key="9">
    <source>
        <dbReference type="ARBA" id="ARBA00023098"/>
    </source>
</evidence>
<feature type="domain" description="3-hydroxyacyl-CoA dehydrogenase C-terminal" evidence="16">
    <location>
        <begin position="479"/>
        <end position="573"/>
    </location>
</feature>
<comment type="pathway">
    <text evidence="2">Lipid metabolism; fatty acid beta-oxidation.</text>
</comment>
<comment type="catalytic activity">
    <reaction evidence="14">
        <text>a (3S)-3-hydroxyacyl-CoA + NAD(+) = a 3-oxoacyl-CoA + NADH + H(+)</text>
        <dbReference type="Rhea" id="RHEA:22432"/>
        <dbReference type="ChEBI" id="CHEBI:15378"/>
        <dbReference type="ChEBI" id="CHEBI:57318"/>
        <dbReference type="ChEBI" id="CHEBI:57540"/>
        <dbReference type="ChEBI" id="CHEBI:57945"/>
        <dbReference type="ChEBI" id="CHEBI:90726"/>
        <dbReference type="EC" id="1.1.1.35"/>
    </reaction>
</comment>
<evidence type="ECO:0000256" key="4">
    <source>
        <dbReference type="ARBA" id="ARBA00011245"/>
    </source>
</evidence>
<dbReference type="CDD" id="cd06558">
    <property type="entry name" value="crotonase-like"/>
    <property type="match status" value="1"/>
</dbReference>
<evidence type="ECO:0000256" key="15">
    <source>
        <dbReference type="RuleBase" id="RU003707"/>
    </source>
</evidence>
<keyword evidence="10" id="KW-0576">Peroxisome</keyword>
<evidence type="ECO:0000313" key="18">
    <source>
        <dbReference type="EMBL" id="SDW75698.1"/>
    </source>
</evidence>
<dbReference type="AlphaFoldDB" id="A0A1H2W568"/>
<dbReference type="InterPro" id="IPR006176">
    <property type="entry name" value="3-OHacyl-CoA_DH_NAD-bd"/>
</dbReference>
<dbReference type="GO" id="GO:0006635">
    <property type="term" value="P:fatty acid beta-oxidation"/>
    <property type="evidence" value="ECO:0007669"/>
    <property type="project" value="UniProtKB-UniPathway"/>
</dbReference>
<dbReference type="EMBL" id="FNMZ01000002">
    <property type="protein sequence ID" value="SDW75698.1"/>
    <property type="molecule type" value="Genomic_DNA"/>
</dbReference>
<reference evidence="18 19" key="1">
    <citation type="submission" date="2016-10" db="EMBL/GenBank/DDBJ databases">
        <authorList>
            <person name="de Groot N.N."/>
        </authorList>
    </citation>
    <scope>NUCLEOTIDE SEQUENCE [LARGE SCALE GENOMIC DNA]</scope>
    <source>
        <strain evidence="18 19">DSM 17890</strain>
    </source>
</reference>
<protein>
    <submittedName>
        <fullName evidence="18">3-hydroxyacyl-CoA dehydrogenase</fullName>
    </submittedName>
</protein>
<evidence type="ECO:0000256" key="8">
    <source>
        <dbReference type="ARBA" id="ARBA00023027"/>
    </source>
</evidence>
<dbReference type="RefSeq" id="WP_092680538.1">
    <property type="nucleotide sequence ID" value="NZ_FNMZ01000002.1"/>
</dbReference>
<evidence type="ECO:0000256" key="2">
    <source>
        <dbReference type="ARBA" id="ARBA00005005"/>
    </source>
</evidence>
<keyword evidence="7" id="KW-0560">Oxidoreductase</keyword>
<evidence type="ECO:0000259" key="16">
    <source>
        <dbReference type="Pfam" id="PF00725"/>
    </source>
</evidence>
<organism evidence="18 19">
    <name type="scientific">Albimonas donghaensis</name>
    <dbReference type="NCBI Taxonomy" id="356660"/>
    <lineage>
        <taxon>Bacteria</taxon>
        <taxon>Pseudomonadati</taxon>
        <taxon>Pseudomonadota</taxon>
        <taxon>Alphaproteobacteria</taxon>
        <taxon>Rhodobacterales</taxon>
        <taxon>Paracoccaceae</taxon>
        <taxon>Albimonas</taxon>
    </lineage>
</organism>
<comment type="similarity">
    <text evidence="15">Belongs to the enoyl-CoA hydratase/isomerase family.</text>
</comment>
<keyword evidence="13" id="KW-0511">Multifunctional enzyme</keyword>
<dbReference type="InterPro" id="IPR008927">
    <property type="entry name" value="6-PGluconate_DH-like_C_sf"/>
</dbReference>
<feature type="domain" description="3-hydroxyacyl-CoA dehydrogenase C-terminal" evidence="16">
    <location>
        <begin position="610"/>
        <end position="694"/>
    </location>
</feature>
<keyword evidence="9" id="KW-0443">Lipid metabolism</keyword>
<evidence type="ECO:0000256" key="6">
    <source>
        <dbReference type="ARBA" id="ARBA00022963"/>
    </source>
</evidence>
<sequence length="702" mass="75431">MAEQMSDVVTYEVTEDGVAIIRADNPPVNALGYQNRLGLWNAIEKFDADATAKIALVHCDGRTFFAGADISEFGGVRADPLLPQVCDRYEAATKPVVASMHGTSLGGGFEMGLASHYRIAQKKSKVGLPEVHLGIIPGAGGTQRAPRVMGAANALEAITTGRHMSAVEAHELGAIDRLDDSGDPLAAGLAYCRELLAEGAGPRRTGERPVPDATPELFAEWTEKVKKTAKGQNSPLYCVEAVSACMLPIAEGLEAERAVSAKTHSDPQRPALVHAFFGERAVNKIPEAKVAPRKLETVGIIGGGTMGAGIAAAALNAGLSVVMVEMNAEAVARGEKNLRRNYASSVAKGRMTQAALDGMLEAKFSTSASYDALADVDLVIEAVFEKMEVKKEVFGKIDAIVREGAVLASNTSYLDVDEIAACTKRPQDVIGLHFFSPAHIMRLLEVVVGDKTAPDVVATGFQLAKMMKKVAVRAGVCDGFIGNRILGAYMKAANMMVEDGADPYEVDAAVRSFGYPMGPFQMGDLAGLDIGYFNRRGKDATRDPETRYSEGFLDRMYENGWLGQKTEKGFYDYAGGARSGPPNPEIPAMIEAERRKLGINAKPFSREDILRRYIAAMTNEAAKVVGEGIALRPVDVDMTSLFGYGYPRWRGGPMHHADAVGLDVILNDIREFAKDDPKFWEPAPLLVKLVEEGRSFADLNKG</sequence>
<dbReference type="Gene3D" id="3.90.226.10">
    <property type="entry name" value="2-enoyl-CoA Hydratase, Chain A, domain 1"/>
    <property type="match status" value="1"/>
</dbReference>
<evidence type="ECO:0000256" key="7">
    <source>
        <dbReference type="ARBA" id="ARBA00023002"/>
    </source>
</evidence>
<comment type="similarity">
    <text evidence="3">In the N-terminal section; belongs to the enoyl-CoA hydratase/isomerase family.</text>
</comment>
<dbReference type="Pfam" id="PF00378">
    <property type="entry name" value="ECH_1"/>
    <property type="match status" value="1"/>
</dbReference>
<dbReference type="SUPFAM" id="SSF48179">
    <property type="entry name" value="6-phosphogluconate dehydrogenase C-terminal domain-like"/>
    <property type="match status" value="2"/>
</dbReference>
<dbReference type="PANTHER" id="PTHR23309">
    <property type="entry name" value="3-HYDROXYACYL-COA DEHYROGENASE"/>
    <property type="match status" value="1"/>
</dbReference>
<comment type="subunit">
    <text evidence="4">Monomer.</text>
</comment>
<dbReference type="InterPro" id="IPR036291">
    <property type="entry name" value="NAD(P)-bd_dom_sf"/>
</dbReference>
<keyword evidence="19" id="KW-1185">Reference proteome</keyword>
<dbReference type="Gene3D" id="3.40.50.720">
    <property type="entry name" value="NAD(P)-binding Rossmann-like Domain"/>
    <property type="match status" value="1"/>
</dbReference>
<dbReference type="GO" id="GO:0016853">
    <property type="term" value="F:isomerase activity"/>
    <property type="evidence" value="ECO:0007669"/>
    <property type="project" value="UniProtKB-KW"/>
</dbReference>
<evidence type="ECO:0000256" key="1">
    <source>
        <dbReference type="ARBA" id="ARBA00004275"/>
    </source>
</evidence>
<dbReference type="FunFam" id="1.10.1040.50:FF:000006">
    <property type="entry name" value="Peroxisomal bifunctional enzyme"/>
    <property type="match status" value="1"/>
</dbReference>
<dbReference type="Pfam" id="PF00725">
    <property type="entry name" value="3HCDH"/>
    <property type="match status" value="2"/>
</dbReference>
<gene>
    <name evidence="18" type="ORF">SAMN05444336_102268</name>
</gene>
<evidence type="ECO:0000256" key="5">
    <source>
        <dbReference type="ARBA" id="ARBA00022832"/>
    </source>
</evidence>
<dbReference type="GO" id="GO:0004300">
    <property type="term" value="F:enoyl-CoA hydratase activity"/>
    <property type="evidence" value="ECO:0007669"/>
    <property type="project" value="UniProtKB-ARBA"/>
</dbReference>
<keyword evidence="5" id="KW-0276">Fatty acid metabolism</keyword>
<dbReference type="Proteomes" id="UP000199118">
    <property type="component" value="Unassembled WGS sequence"/>
</dbReference>
<dbReference type="FunFam" id="3.40.50.720:FF:000009">
    <property type="entry name" value="Fatty oxidation complex, alpha subunit"/>
    <property type="match status" value="1"/>
</dbReference>
<dbReference type="SUPFAM" id="SSF51735">
    <property type="entry name" value="NAD(P)-binding Rossmann-fold domains"/>
    <property type="match status" value="1"/>
</dbReference>
<dbReference type="InterPro" id="IPR029045">
    <property type="entry name" value="ClpP/crotonase-like_dom_sf"/>
</dbReference>